<name>A0ABD2PMI7_9PLAT</name>
<feature type="compositionally biased region" description="Basic and acidic residues" evidence="2">
    <location>
        <begin position="16"/>
        <end position="33"/>
    </location>
</feature>
<dbReference type="Proteomes" id="UP001626550">
    <property type="component" value="Unassembled WGS sequence"/>
</dbReference>
<feature type="compositionally biased region" description="Acidic residues" evidence="2">
    <location>
        <begin position="1"/>
        <end position="15"/>
    </location>
</feature>
<dbReference type="AlphaFoldDB" id="A0ABD2PMI7"/>
<protein>
    <submittedName>
        <fullName evidence="3">Uncharacterized protein</fullName>
    </submittedName>
</protein>
<proteinExistence type="predicted"/>
<gene>
    <name evidence="3" type="ORF">Ciccas_012984</name>
</gene>
<reference evidence="3 4" key="1">
    <citation type="submission" date="2024-11" db="EMBL/GenBank/DDBJ databases">
        <title>Adaptive evolution of stress response genes in parasites aligns with host niche diversity.</title>
        <authorList>
            <person name="Hahn C."/>
            <person name="Resl P."/>
        </authorList>
    </citation>
    <scope>NUCLEOTIDE SEQUENCE [LARGE SCALE GENOMIC DNA]</scope>
    <source>
        <strain evidence="3">EGGRZ-B1_66</strain>
        <tissue evidence="3">Body</tissue>
    </source>
</reference>
<dbReference type="EMBL" id="JBJKFK010005159">
    <property type="protein sequence ID" value="KAL3308484.1"/>
    <property type="molecule type" value="Genomic_DNA"/>
</dbReference>
<accession>A0ABD2PMI7</accession>
<feature type="coiled-coil region" evidence="1">
    <location>
        <begin position="34"/>
        <end position="86"/>
    </location>
</feature>
<keyword evidence="1" id="KW-0175">Coiled coil</keyword>
<organism evidence="3 4">
    <name type="scientific">Cichlidogyrus casuarinus</name>
    <dbReference type="NCBI Taxonomy" id="1844966"/>
    <lineage>
        <taxon>Eukaryota</taxon>
        <taxon>Metazoa</taxon>
        <taxon>Spiralia</taxon>
        <taxon>Lophotrochozoa</taxon>
        <taxon>Platyhelminthes</taxon>
        <taxon>Monogenea</taxon>
        <taxon>Monopisthocotylea</taxon>
        <taxon>Dactylogyridea</taxon>
        <taxon>Ancyrocephalidae</taxon>
        <taxon>Cichlidogyrus</taxon>
    </lineage>
</organism>
<evidence type="ECO:0000313" key="3">
    <source>
        <dbReference type="EMBL" id="KAL3308484.1"/>
    </source>
</evidence>
<feature type="region of interest" description="Disordered" evidence="2">
    <location>
        <begin position="1"/>
        <end position="33"/>
    </location>
</feature>
<feature type="non-terminal residue" evidence="3">
    <location>
        <position position="103"/>
    </location>
</feature>
<comment type="caution">
    <text evidence="3">The sequence shown here is derived from an EMBL/GenBank/DDBJ whole genome shotgun (WGS) entry which is preliminary data.</text>
</comment>
<evidence type="ECO:0000256" key="1">
    <source>
        <dbReference type="SAM" id="Coils"/>
    </source>
</evidence>
<evidence type="ECO:0000256" key="2">
    <source>
        <dbReference type="SAM" id="MobiDB-lite"/>
    </source>
</evidence>
<keyword evidence="4" id="KW-1185">Reference proteome</keyword>
<sequence>MAEDEAEEMQAEEEEIHSLDFGSDRGTGDSDKTIRSLQIELEEERRMRMKSEEEMSLAREEMMIRIASLERQLESECVLRKKLEDELAELRGGEPLSKITQNL</sequence>
<evidence type="ECO:0000313" key="4">
    <source>
        <dbReference type="Proteomes" id="UP001626550"/>
    </source>
</evidence>